<dbReference type="EMBL" id="CACVAV010000195">
    <property type="protein sequence ID" value="CAA6812147.1"/>
    <property type="molecule type" value="Genomic_DNA"/>
</dbReference>
<evidence type="ECO:0000256" key="1">
    <source>
        <dbReference type="ARBA" id="ARBA00009600"/>
    </source>
</evidence>
<dbReference type="HAMAP" id="MF_00758">
    <property type="entry name" value="UPF0301"/>
    <property type="match status" value="1"/>
</dbReference>
<dbReference type="Gene3D" id="3.40.1740.10">
    <property type="entry name" value="VC0467-like"/>
    <property type="match status" value="1"/>
</dbReference>
<dbReference type="NCBIfam" id="NF001266">
    <property type="entry name" value="PRK00228.1-1"/>
    <property type="match status" value="1"/>
</dbReference>
<gene>
    <name evidence="3" type="ORF">HELGO_WM38689</name>
</gene>
<dbReference type="AlphaFoldDB" id="A0A6S6T6D0"/>
<name>A0A6S6T6D0_9GAMM</name>
<reference evidence="3" key="1">
    <citation type="submission" date="2020-01" db="EMBL/GenBank/DDBJ databases">
        <authorList>
            <person name="Meier V. D."/>
            <person name="Meier V D."/>
        </authorList>
    </citation>
    <scope>NUCLEOTIDE SEQUENCE</scope>
    <source>
        <strain evidence="3">HLG_WM_MAG_08</strain>
    </source>
</reference>
<accession>A0A6S6T6D0</accession>
<protein>
    <recommendedName>
        <fullName evidence="2">UPF0301 protein HELGO_WM38689</fullName>
    </recommendedName>
</protein>
<proteinExistence type="inferred from homology"/>
<dbReference type="SUPFAM" id="SSF143456">
    <property type="entry name" value="VC0467-like"/>
    <property type="match status" value="1"/>
</dbReference>
<comment type="similarity">
    <text evidence="1 2">Belongs to the UPF0301 (AlgH) family.</text>
</comment>
<evidence type="ECO:0000256" key="2">
    <source>
        <dbReference type="HAMAP-Rule" id="MF_00758"/>
    </source>
</evidence>
<dbReference type="PANTHER" id="PTHR30327">
    <property type="entry name" value="UNCHARACTERIZED PROTEIN YQGE"/>
    <property type="match status" value="1"/>
</dbReference>
<dbReference type="PANTHER" id="PTHR30327:SF1">
    <property type="entry name" value="UPF0301 PROTEIN YQGE"/>
    <property type="match status" value="1"/>
</dbReference>
<organism evidence="3">
    <name type="scientific">uncultured Thiotrichaceae bacterium</name>
    <dbReference type="NCBI Taxonomy" id="298394"/>
    <lineage>
        <taxon>Bacteria</taxon>
        <taxon>Pseudomonadati</taxon>
        <taxon>Pseudomonadota</taxon>
        <taxon>Gammaproteobacteria</taxon>
        <taxon>Thiotrichales</taxon>
        <taxon>Thiotrichaceae</taxon>
        <taxon>environmental samples</taxon>
    </lineage>
</organism>
<sequence length="187" mass="19983">MEAISTLSNNLLIAMPGMQGDYFNHAVTLVCQHDEQGAFGVVINRPLELTVGELLAQLGIEVTDPGIAGQTALSGGPVQSEQGFVLHNTDRSWDSTLQIDADTAITSSKDILVDLADGTGPERFILLLGCAGWNPGQLEEEIKSNTWLTCPADNAILFDMPYPHRWKGAAATLGIDVRLLTTEAGHA</sequence>
<dbReference type="Pfam" id="PF02622">
    <property type="entry name" value="DUF179"/>
    <property type="match status" value="1"/>
</dbReference>
<evidence type="ECO:0000313" key="3">
    <source>
        <dbReference type="EMBL" id="CAA6812147.1"/>
    </source>
</evidence>
<dbReference type="GO" id="GO:0005829">
    <property type="term" value="C:cytosol"/>
    <property type="evidence" value="ECO:0007669"/>
    <property type="project" value="TreeGrafter"/>
</dbReference>
<dbReference type="InterPro" id="IPR003774">
    <property type="entry name" value="AlgH-like"/>
</dbReference>